<evidence type="ECO:0000313" key="1">
    <source>
        <dbReference type="EMBL" id="KAF7353365.1"/>
    </source>
</evidence>
<dbReference type="OrthoDB" id="10683874at2759"/>
<sequence>MDLQPHPEPGFTVVSTTDNAQSAAYTGAFFPTATAFTIGGGVFTSNVNVTNNRIRLGDIKLRKEIRLNDRRSGVVDRRSVRASVRRMYSAEIRRDPGLVTVAMYDGDDAEEECRRHVAKYESTRHPNIMQLYGLVSTRGLRAMIFHDELIPFSEFFGRFRNSSVLTTYILGYCNTEFDEATDYLSQVFRQPALSYTQLPVWIRPATGEVCLDLVLGRPTVFAYPWWTVNILRLENVSLEDPNAEALIISSLDEDEYHQLCSMPVTAHSSTFTVSTRLPIPRGPAIFRPDFEKRTLSRITQGLHVGGGQKRDIGWFDYGIQGEILPNSWMRYDSRRACDLHSEFWVVPWVRSLKFWLAQANHVFALLETAEPEFEDYVCMHGTVFILRCVPNLRNIEGPEGHLFVCPPEHFQTGEDLFQWPECPAYWSLDPSGAARLSPEKAEILGFPIIHIETRISGYSWDSSVYAGLRRFHAGKEFDPSSQDVAKCLGYPLFELSCEEAAPLAFHNFCRCYLEDPAIFARYYTKFTYDDLSLSQEGSLFPIRPFSARDLCIPCPLLS</sequence>
<accession>A0A8H7CWY1</accession>
<evidence type="ECO:0008006" key="3">
    <source>
        <dbReference type="Google" id="ProtNLM"/>
    </source>
</evidence>
<dbReference type="Proteomes" id="UP000623467">
    <property type="component" value="Unassembled WGS sequence"/>
</dbReference>
<proteinExistence type="predicted"/>
<gene>
    <name evidence="1" type="ORF">MSAN_01525100</name>
</gene>
<evidence type="ECO:0000313" key="2">
    <source>
        <dbReference type="Proteomes" id="UP000623467"/>
    </source>
</evidence>
<reference evidence="1" key="1">
    <citation type="submission" date="2020-05" db="EMBL/GenBank/DDBJ databases">
        <title>Mycena genomes resolve the evolution of fungal bioluminescence.</title>
        <authorList>
            <person name="Tsai I.J."/>
        </authorList>
    </citation>
    <scope>NUCLEOTIDE SEQUENCE</scope>
    <source>
        <strain evidence="1">160909Yilan</strain>
    </source>
</reference>
<comment type="caution">
    <text evidence="1">The sequence shown here is derived from an EMBL/GenBank/DDBJ whole genome shotgun (WGS) entry which is preliminary data.</text>
</comment>
<name>A0A8H7CWY1_9AGAR</name>
<organism evidence="1 2">
    <name type="scientific">Mycena sanguinolenta</name>
    <dbReference type="NCBI Taxonomy" id="230812"/>
    <lineage>
        <taxon>Eukaryota</taxon>
        <taxon>Fungi</taxon>
        <taxon>Dikarya</taxon>
        <taxon>Basidiomycota</taxon>
        <taxon>Agaricomycotina</taxon>
        <taxon>Agaricomycetes</taxon>
        <taxon>Agaricomycetidae</taxon>
        <taxon>Agaricales</taxon>
        <taxon>Marasmiineae</taxon>
        <taxon>Mycenaceae</taxon>
        <taxon>Mycena</taxon>
    </lineage>
</organism>
<protein>
    <recommendedName>
        <fullName evidence="3">Protein kinase domain-containing protein</fullName>
    </recommendedName>
</protein>
<keyword evidence="2" id="KW-1185">Reference proteome</keyword>
<dbReference type="EMBL" id="JACAZH010000012">
    <property type="protein sequence ID" value="KAF7353365.1"/>
    <property type="molecule type" value="Genomic_DNA"/>
</dbReference>
<dbReference type="AlphaFoldDB" id="A0A8H7CWY1"/>